<dbReference type="InParanoid" id="G0NSN7"/>
<dbReference type="InterPro" id="IPR003690">
    <property type="entry name" value="MTERF"/>
</dbReference>
<dbReference type="Gene3D" id="1.25.70.10">
    <property type="entry name" value="Transcription termination factor 3, mitochondrial"/>
    <property type="match status" value="1"/>
</dbReference>
<dbReference type="Proteomes" id="UP000008068">
    <property type="component" value="Unassembled WGS sequence"/>
</dbReference>
<keyword evidence="2" id="KW-0809">Transit peptide</keyword>
<dbReference type="Pfam" id="PF02536">
    <property type="entry name" value="mTERF"/>
    <property type="match status" value="1"/>
</dbReference>
<accession>G0NSN7</accession>
<proteinExistence type="inferred from homology"/>
<dbReference type="GO" id="GO:0003676">
    <property type="term" value="F:nucleic acid binding"/>
    <property type="evidence" value="ECO:0007669"/>
    <property type="project" value="InterPro"/>
</dbReference>
<dbReference type="InterPro" id="IPR038538">
    <property type="entry name" value="MTERF_sf"/>
</dbReference>
<dbReference type="FunCoup" id="G0NSN7">
    <property type="interactions" value="1443"/>
</dbReference>
<dbReference type="AlphaFoldDB" id="G0NSN7"/>
<dbReference type="OrthoDB" id="9991972at2759"/>
<dbReference type="STRING" id="135651.G0NSN7"/>
<dbReference type="HOGENOM" id="CLU_759161_0_0_1"/>
<evidence type="ECO:0000256" key="2">
    <source>
        <dbReference type="ARBA" id="ARBA00022946"/>
    </source>
</evidence>
<reference evidence="4" key="1">
    <citation type="submission" date="2011-07" db="EMBL/GenBank/DDBJ databases">
        <authorList>
            <consortium name="Caenorhabditis brenneri Sequencing and Analysis Consortium"/>
            <person name="Wilson R.K."/>
        </authorList>
    </citation>
    <scope>NUCLEOTIDE SEQUENCE [LARGE SCALE GENOMIC DNA]</scope>
    <source>
        <strain evidence="4">PB2801</strain>
    </source>
</reference>
<protein>
    <submittedName>
        <fullName evidence="3">Uncharacterized protein</fullName>
    </submittedName>
</protein>
<evidence type="ECO:0000313" key="3">
    <source>
        <dbReference type="EMBL" id="EGT36873.1"/>
    </source>
</evidence>
<comment type="similarity">
    <text evidence="1">Belongs to the mTERF family.</text>
</comment>
<keyword evidence="4" id="KW-1185">Reference proteome</keyword>
<gene>
    <name evidence="3" type="ORF">CAEBREN_16118</name>
</gene>
<dbReference type="EMBL" id="GL379939">
    <property type="protein sequence ID" value="EGT36873.1"/>
    <property type="molecule type" value="Genomic_DNA"/>
</dbReference>
<dbReference type="OMA" id="EKYEYIF"/>
<evidence type="ECO:0000313" key="4">
    <source>
        <dbReference type="Proteomes" id="UP000008068"/>
    </source>
</evidence>
<sequence length="365" mass="41669">MHRIFSPIIFRNSRSFKISGAFSRQIGDGGGATNDEQLRRSTVEPKEEANRLMEQIVEDLKKSGTQFVIPGRDSFARQESAQVFEKLVENGVKSEFLHDANTKNAALFRTIVSQPAVSFEVIETLVNVGYVTFEDAVRLLALFPTDLLQHGASKITKNIEALSACGISTPRSISSAIKRCPPLLFARDPQEMQRLAHEIGGFFSRKQASHLISRCPQILLKPIEEIEEKYEYIFYQMGVESEDVAESIGWIDDLTLDDLVDRHKFLLATGKFATPDPKRPQIRLENPKLHRIMDSTEEDFATNVARVTMEEWVVYKALRVKETLNEKKERKFDRVKPSKRKAYERRHKEKQELAEHIFDVSAASN</sequence>
<evidence type="ECO:0000256" key="1">
    <source>
        <dbReference type="ARBA" id="ARBA00007692"/>
    </source>
</evidence>
<dbReference type="eggNOG" id="ENOG502RXUW">
    <property type="taxonomic scope" value="Eukaryota"/>
</dbReference>
<name>G0NSN7_CAEBE</name>
<organism evidence="4">
    <name type="scientific">Caenorhabditis brenneri</name>
    <name type="common">Nematode worm</name>
    <dbReference type="NCBI Taxonomy" id="135651"/>
    <lineage>
        <taxon>Eukaryota</taxon>
        <taxon>Metazoa</taxon>
        <taxon>Ecdysozoa</taxon>
        <taxon>Nematoda</taxon>
        <taxon>Chromadorea</taxon>
        <taxon>Rhabditida</taxon>
        <taxon>Rhabditina</taxon>
        <taxon>Rhabditomorpha</taxon>
        <taxon>Rhabditoidea</taxon>
        <taxon>Rhabditidae</taxon>
        <taxon>Peloderinae</taxon>
        <taxon>Caenorhabditis</taxon>
    </lineage>
</organism>